<keyword evidence="3" id="KW-0963">Cytoplasm</keyword>
<evidence type="ECO:0000256" key="1">
    <source>
        <dbReference type="ARBA" id="ARBA00004378"/>
    </source>
</evidence>
<evidence type="ECO:0000256" key="5">
    <source>
        <dbReference type="ARBA" id="ARBA00022658"/>
    </source>
</evidence>
<feature type="region of interest" description="Disordered" evidence="11">
    <location>
        <begin position="586"/>
        <end position="652"/>
    </location>
</feature>
<evidence type="ECO:0000313" key="14">
    <source>
        <dbReference type="EMBL" id="CCD26429.1"/>
    </source>
</evidence>
<dbReference type="GO" id="GO:0005933">
    <property type="term" value="C:cellular bud"/>
    <property type="evidence" value="ECO:0007669"/>
    <property type="project" value="UniProtKB-SubCell"/>
</dbReference>
<dbReference type="GO" id="GO:0005886">
    <property type="term" value="C:plasma membrane"/>
    <property type="evidence" value="ECO:0007669"/>
    <property type="project" value="TreeGrafter"/>
</dbReference>
<dbReference type="FunFam" id="1.10.840.10:FF:000019">
    <property type="entry name" value="Guanine nucleotide exchange factor LTE1"/>
    <property type="match status" value="1"/>
</dbReference>
<dbReference type="HOGENOM" id="CLU_004883_0_0_1"/>
<dbReference type="OMA" id="PFILMYD"/>
<feature type="region of interest" description="Disordered" evidence="11">
    <location>
        <begin position="789"/>
        <end position="809"/>
    </location>
</feature>
<protein>
    <recommendedName>
        <fullName evidence="9">Guanine nucleotide exchange factor LTE1</fullName>
    </recommendedName>
</protein>
<dbReference type="EMBL" id="HE580274">
    <property type="protein sequence ID" value="CCD26429.1"/>
    <property type="molecule type" value="Genomic_DNA"/>
</dbReference>
<dbReference type="SUPFAM" id="SSF48366">
    <property type="entry name" value="Ras GEF"/>
    <property type="match status" value="1"/>
</dbReference>
<dbReference type="InterPro" id="IPR001895">
    <property type="entry name" value="RASGEF_cat_dom"/>
</dbReference>
<feature type="region of interest" description="Disordered" evidence="11">
    <location>
        <begin position="349"/>
        <end position="369"/>
    </location>
</feature>
<evidence type="ECO:0000256" key="4">
    <source>
        <dbReference type="ARBA" id="ARBA00022618"/>
    </source>
</evidence>
<evidence type="ECO:0000256" key="6">
    <source>
        <dbReference type="ARBA" id="ARBA00022776"/>
    </source>
</evidence>
<dbReference type="GeneID" id="11495960"/>
<accession>G0WF68</accession>
<dbReference type="OrthoDB" id="10254377at2759"/>
<dbReference type="GO" id="GO:0007265">
    <property type="term" value="P:Ras protein signal transduction"/>
    <property type="evidence" value="ECO:0007669"/>
    <property type="project" value="TreeGrafter"/>
</dbReference>
<evidence type="ECO:0000256" key="3">
    <source>
        <dbReference type="ARBA" id="ARBA00022490"/>
    </source>
</evidence>
<dbReference type="InterPro" id="IPR036964">
    <property type="entry name" value="RASGEF_cat_dom_sf"/>
</dbReference>
<keyword evidence="6" id="KW-0498">Mitosis</keyword>
<dbReference type="PANTHER" id="PTHR23113">
    <property type="entry name" value="GUANINE NUCLEOTIDE EXCHANGE FACTOR"/>
    <property type="match status" value="1"/>
</dbReference>
<evidence type="ECO:0000259" key="13">
    <source>
        <dbReference type="PROSITE" id="PS50212"/>
    </source>
</evidence>
<dbReference type="InterPro" id="IPR000651">
    <property type="entry name" value="Ras-like_Gua-exchang_fac_N"/>
</dbReference>
<reference evidence="14 15" key="1">
    <citation type="journal article" date="2011" name="Proc. Natl. Acad. Sci. U.S.A.">
        <title>Evolutionary erosion of yeast sex chromosomes by mating-type switching accidents.</title>
        <authorList>
            <person name="Gordon J.L."/>
            <person name="Armisen D."/>
            <person name="Proux-Wera E."/>
            <person name="Oheigeartaigh S.S."/>
            <person name="Byrne K.P."/>
            <person name="Wolfe K.H."/>
        </authorList>
    </citation>
    <scope>NUCLEOTIDE SEQUENCE [LARGE SCALE GENOMIC DNA]</scope>
    <source>
        <strain evidence="15">ATCC 10597 / BCRC 20456 / CBS 421 / NBRC 0211 / NRRL Y-12639</strain>
    </source>
</reference>
<sequence>MDIDIFSQPDYYPTPSENVIKYTEPSTWVENRRKIVSQSDIIALIIYLSSPIDPIDYTIFADFFLIYRNFISPIELHQLLISRFRWCINEIIDHDASNGERKKIGEIALVRTFVLIRHSLLNHYIQDFLQDYSLRLQVIKFLNNNTLYQNCPTIVRSSIINLKKAWIYSSKLAWDNVSFDEPNSIGKDAWLLFEIKDILQLQMMKRRESRLSQYAIQGTSSPDFRNRSVLSLYKTSDNFKLPDVKNKKATPSMLFSPTDNSKGTSYTSSGKSIASFTSASGDLKDTTKKVTTSDLTKTSHISKLDHMSTVIKDIEYPTSPAINAIIPPTPAKKVEFILKSSYFPEVSGIETESPSSIQDSKQSLQGTTSSSLLHRSALGLLNKWKKNHNHNYIHTSHYKNEPKTHNKHLLQRNNPHVQPDIDNFVKYVISITSLEKTDKTKDSEQFSNLLESKFDILSARTIDEVEYLLTLQNELLNKVDKNTIEINADSEKHEAIISSEIENDNEANTAHTKLKKPADTDFSAMDNLDLYQTVSSIAQSVISLSNILNTQTAQLNSPSLAALERRRIKSSLPILGSPSTLNFKTRSRVSLDDSPIKETSPLSRNNGPQRLVFHGPQDESTSTTDGPKFNYSPTKPLRTSHRSSPLKNMLPDFNDDSSGYDLEENESFVSTVSYDSKLSSISVQFKSPRRPKNDALNGTLFSRNDHSNTNEEPILKKKKAHNNLKEFTFEASKLSLPNMSPRKINKSQSLVAVSHGNDSAEEIVDTLSPLNKIVSQTIIRPASGRISISRNPMGPLSHKRKTFPSSPNIISNRTFEEREKSLIESEQELVKLEEETAKRISHSSSVATSRLFSSPERYRGNLRLSVTPSINSIVGGSTLNSTEENLDPIDDDEDSFYQSPQKGKPLTLREQFNKPSSSLISEDIATGNEIDLSNGMANKYLFTPDDDESLDIASPEKDVEVLKNKFLNTDGNHNSSANNVGNDLDSTITSTITNTPAKVDKINGLDYNKLNDIANMPDDSIHEDPVAIAMMKLEGTYEDADADEKNGNKVNGLGETPSVTALIKQVENLNIMKIPAFPKSPIEKRRSLLIERRRQTIMNIPITPTGTLDEAGNISTGQLNENNSVTPQQVQDLIDNYEIKDISLKITNHQHHIPFILMHDSLSIAEQMTLIEEELLCEIDWKDLLELKIEYKGPPVTSWLQLLIRNESLSGIDLAISRFNLTVDWIISEIVLTTDMKLRRNTIQRFIHVAEHCRIFQNYNTLMEIVLALSSTIVQKFTEAWRLIEPGDLLTWEKLKEIPSLHGNYSTIRNLLNSVDPMKGCIPFIVVYLSDLSLNSQKHDWIVEDKIINYNKFQTNVQIVKNFIQRVQWSKFYDFKVDHELLSKCVYITTLTRGEIDQMSMQAP</sequence>
<dbReference type="PROSITE" id="PS50009">
    <property type="entry name" value="RASGEF_CAT"/>
    <property type="match status" value="1"/>
</dbReference>
<comment type="subcellular location">
    <subcellularLocation>
        <location evidence="1">Bud</location>
    </subcellularLocation>
    <subcellularLocation>
        <location evidence="2">Cytoplasm</location>
    </subcellularLocation>
</comment>
<evidence type="ECO:0000256" key="11">
    <source>
        <dbReference type="SAM" id="MobiDB-lite"/>
    </source>
</evidence>
<dbReference type="InterPro" id="IPR023578">
    <property type="entry name" value="Ras_GEF_dom_sf"/>
</dbReference>
<dbReference type="Gene3D" id="1.10.840.10">
    <property type="entry name" value="Ras guanine-nucleotide exchange factors catalytic domain"/>
    <property type="match status" value="1"/>
</dbReference>
<dbReference type="Gene3D" id="1.20.870.10">
    <property type="entry name" value="Son of sevenless (SoS) protein Chain: S domain 1"/>
    <property type="match status" value="1"/>
</dbReference>
<evidence type="ECO:0000256" key="10">
    <source>
        <dbReference type="PROSITE-ProRule" id="PRU00168"/>
    </source>
</evidence>
<organism evidence="14 15">
    <name type="scientific">Naumovozyma dairenensis (strain ATCC 10597 / BCRC 20456 / CBS 421 / NBRC 0211 / NRRL Y-12639)</name>
    <name type="common">Saccharomyces dairenensis</name>
    <dbReference type="NCBI Taxonomy" id="1071378"/>
    <lineage>
        <taxon>Eukaryota</taxon>
        <taxon>Fungi</taxon>
        <taxon>Dikarya</taxon>
        <taxon>Ascomycota</taxon>
        <taxon>Saccharomycotina</taxon>
        <taxon>Saccharomycetes</taxon>
        <taxon>Saccharomycetales</taxon>
        <taxon>Saccharomycetaceae</taxon>
        <taxon>Naumovozyma</taxon>
    </lineage>
</organism>
<dbReference type="SMART" id="SM00229">
    <property type="entry name" value="RasGEFN"/>
    <property type="match status" value="1"/>
</dbReference>
<name>G0WF68_NAUDC</name>
<dbReference type="GO" id="GO:1902480">
    <property type="term" value="P:protein localization to mitotic spindle"/>
    <property type="evidence" value="ECO:0007669"/>
    <property type="project" value="EnsemblFungi"/>
</dbReference>
<comment type="similarity">
    <text evidence="8">Belongs to the LTE1 family.</text>
</comment>
<dbReference type="InterPro" id="IPR008937">
    <property type="entry name" value="Ras-like_GEF"/>
</dbReference>
<dbReference type="CDD" id="cd00155">
    <property type="entry name" value="RasGEF"/>
    <property type="match status" value="1"/>
</dbReference>
<dbReference type="GO" id="GO:0016192">
    <property type="term" value="P:vesicle-mediated transport"/>
    <property type="evidence" value="ECO:0007669"/>
    <property type="project" value="EnsemblFungi"/>
</dbReference>
<dbReference type="KEGG" id="ndi:NDAI_0H02550"/>
<evidence type="ECO:0000259" key="12">
    <source>
        <dbReference type="PROSITE" id="PS50009"/>
    </source>
</evidence>
<dbReference type="CDD" id="cd06224">
    <property type="entry name" value="REM"/>
    <property type="match status" value="1"/>
</dbReference>
<feature type="domain" description="N-terminal Ras-GEF" evidence="13">
    <location>
        <begin position="32"/>
        <end position="167"/>
    </location>
</feature>
<keyword evidence="4" id="KW-0132">Cell division</keyword>
<dbReference type="Proteomes" id="UP000000689">
    <property type="component" value="Chromosome 8"/>
</dbReference>
<dbReference type="PROSITE" id="PS50212">
    <property type="entry name" value="RASGEF_NTER"/>
    <property type="match status" value="1"/>
</dbReference>
<keyword evidence="5 10" id="KW-0344">Guanine-nucleotide releasing factor</keyword>
<evidence type="ECO:0000256" key="7">
    <source>
        <dbReference type="ARBA" id="ARBA00023306"/>
    </source>
</evidence>
<dbReference type="PROSITE" id="PS00720">
    <property type="entry name" value="RASGEF"/>
    <property type="match status" value="1"/>
</dbReference>
<dbReference type="GO" id="GO:0005085">
    <property type="term" value="F:guanyl-nucleotide exchange factor activity"/>
    <property type="evidence" value="ECO:0007669"/>
    <property type="project" value="UniProtKB-KW"/>
</dbReference>
<keyword evidence="15" id="KW-1185">Reference proteome</keyword>
<dbReference type="InterPro" id="IPR019804">
    <property type="entry name" value="Ras_G-nucl-exch_fac_CS"/>
</dbReference>
<dbReference type="STRING" id="1071378.G0WF68"/>
<dbReference type="GO" id="GO:0031536">
    <property type="term" value="P:positive regulation of exit from mitosis"/>
    <property type="evidence" value="ECO:0007669"/>
    <property type="project" value="EnsemblFungi"/>
</dbReference>
<evidence type="ECO:0000256" key="9">
    <source>
        <dbReference type="ARBA" id="ARBA00070837"/>
    </source>
</evidence>
<feature type="region of interest" description="Disordered" evidence="11">
    <location>
        <begin position="250"/>
        <end position="269"/>
    </location>
</feature>
<keyword evidence="7" id="KW-0131">Cell cycle</keyword>
<dbReference type="GO" id="GO:0005737">
    <property type="term" value="C:cytoplasm"/>
    <property type="evidence" value="ECO:0007669"/>
    <property type="project" value="UniProtKB-SubCell"/>
</dbReference>
<evidence type="ECO:0000313" key="15">
    <source>
        <dbReference type="Proteomes" id="UP000000689"/>
    </source>
</evidence>
<feature type="region of interest" description="Disordered" evidence="11">
    <location>
        <begin position="876"/>
        <end position="905"/>
    </location>
</feature>
<evidence type="ECO:0000256" key="8">
    <source>
        <dbReference type="ARBA" id="ARBA00061443"/>
    </source>
</evidence>
<feature type="region of interest" description="Disordered" evidence="11">
    <location>
        <begin position="688"/>
        <end position="710"/>
    </location>
</feature>
<dbReference type="RefSeq" id="XP_003671672.1">
    <property type="nucleotide sequence ID" value="XM_003671624.1"/>
</dbReference>
<feature type="compositionally biased region" description="Low complexity" evidence="11">
    <location>
        <begin position="360"/>
        <end position="369"/>
    </location>
</feature>
<feature type="domain" description="Ras-GEF" evidence="12">
    <location>
        <begin position="1160"/>
        <end position="1400"/>
    </location>
</feature>
<dbReference type="Pfam" id="PF00618">
    <property type="entry name" value="RasGEF_N"/>
    <property type="match status" value="1"/>
</dbReference>
<evidence type="ECO:0000256" key="2">
    <source>
        <dbReference type="ARBA" id="ARBA00004496"/>
    </source>
</evidence>
<feature type="compositionally biased region" description="Acidic residues" evidence="11">
    <location>
        <begin position="884"/>
        <end position="895"/>
    </location>
</feature>
<dbReference type="GO" id="GO:0051301">
    <property type="term" value="P:cell division"/>
    <property type="evidence" value="ECO:0007669"/>
    <property type="project" value="UniProtKB-KW"/>
</dbReference>
<feature type="compositionally biased region" description="Polar residues" evidence="11">
    <location>
        <begin position="350"/>
        <end position="359"/>
    </location>
</feature>
<gene>
    <name evidence="14" type="primary">NDAI0H02550</name>
    <name evidence="14" type="ordered locus">NDAI_0H02550</name>
</gene>
<dbReference type="Pfam" id="PF00617">
    <property type="entry name" value="RasGEF"/>
    <property type="match status" value="1"/>
</dbReference>
<dbReference type="GO" id="GO:0031578">
    <property type="term" value="P:mitotic spindle orientation checkpoint signaling"/>
    <property type="evidence" value="ECO:0007669"/>
    <property type="project" value="EnsemblFungi"/>
</dbReference>
<proteinExistence type="inferred from homology"/>
<dbReference type="eggNOG" id="KOG3417">
    <property type="taxonomic scope" value="Eukaryota"/>
</dbReference>
<dbReference type="PANTHER" id="PTHR23113:SF363">
    <property type="entry name" value="PROTEIN SON OF SEVENLESS"/>
    <property type="match status" value="1"/>
</dbReference>
<dbReference type="SMART" id="SM00147">
    <property type="entry name" value="RasGEF"/>
    <property type="match status" value="1"/>
</dbReference>